<dbReference type="SUPFAM" id="SSF49452">
    <property type="entry name" value="Starch-binding domain-like"/>
    <property type="match status" value="1"/>
</dbReference>
<keyword evidence="2 5" id="KW-0645">Protease</keyword>
<feature type="active site" description="Charge relay system" evidence="5">
    <location>
        <position position="176"/>
    </location>
</feature>
<dbReference type="SUPFAM" id="SSF50965">
    <property type="entry name" value="Galactose oxidase, central domain"/>
    <property type="match status" value="1"/>
</dbReference>
<comment type="similarity">
    <text evidence="1 5">Belongs to the peptidase S8 family.</text>
</comment>
<dbReference type="InterPro" id="IPR015915">
    <property type="entry name" value="Kelch-typ_b-propeller"/>
</dbReference>
<feature type="active site" description="Charge relay system" evidence="5">
    <location>
        <position position="400"/>
    </location>
</feature>
<gene>
    <name evidence="9" type="ORF">GA0074695_2729</name>
</gene>
<evidence type="ECO:0000313" key="9">
    <source>
        <dbReference type="EMBL" id="SCE99337.1"/>
    </source>
</evidence>
<dbReference type="NCBIfam" id="NF038128">
    <property type="entry name" value="choice_anch_J"/>
    <property type="match status" value="1"/>
</dbReference>
<dbReference type="InterPro" id="IPR008969">
    <property type="entry name" value="CarboxyPept-like_regulatory"/>
</dbReference>
<name>A0A1C4WSV7_MICVI</name>
<feature type="signal peptide" evidence="7">
    <location>
        <begin position="1"/>
        <end position="19"/>
    </location>
</feature>
<feature type="region of interest" description="Disordered" evidence="6">
    <location>
        <begin position="829"/>
        <end position="855"/>
    </location>
</feature>
<keyword evidence="7" id="KW-0732">Signal</keyword>
<dbReference type="PROSITE" id="PS00138">
    <property type="entry name" value="SUBTILASE_SER"/>
    <property type="match status" value="1"/>
</dbReference>
<dbReference type="InterPro" id="IPR050131">
    <property type="entry name" value="Peptidase_S8_subtilisin-like"/>
</dbReference>
<evidence type="ECO:0000256" key="2">
    <source>
        <dbReference type="ARBA" id="ARBA00022670"/>
    </source>
</evidence>
<dbReference type="Gene3D" id="2.60.40.1120">
    <property type="entry name" value="Carboxypeptidase-like, regulatory domain"/>
    <property type="match status" value="2"/>
</dbReference>
<organism evidence="9 10">
    <name type="scientific">Micromonospora viridifaciens</name>
    <dbReference type="NCBI Taxonomy" id="1881"/>
    <lineage>
        <taxon>Bacteria</taxon>
        <taxon>Bacillati</taxon>
        <taxon>Actinomycetota</taxon>
        <taxon>Actinomycetes</taxon>
        <taxon>Micromonosporales</taxon>
        <taxon>Micromonosporaceae</taxon>
        <taxon>Micromonospora</taxon>
    </lineage>
</organism>
<keyword evidence="4 5" id="KW-0720">Serine protease</keyword>
<feature type="chain" id="PRO_5038697939" evidence="7">
    <location>
        <begin position="20"/>
        <end position="1443"/>
    </location>
</feature>
<evidence type="ECO:0000313" key="10">
    <source>
        <dbReference type="Proteomes" id="UP000198242"/>
    </source>
</evidence>
<protein>
    <submittedName>
        <fullName evidence="9">Kelch motif-containing protein</fullName>
    </submittedName>
</protein>
<dbReference type="PROSITE" id="PS51892">
    <property type="entry name" value="SUBTILASE"/>
    <property type="match status" value="1"/>
</dbReference>
<dbReference type="Gene3D" id="2.120.10.80">
    <property type="entry name" value="Kelch-type beta propeller"/>
    <property type="match status" value="2"/>
</dbReference>
<dbReference type="PANTHER" id="PTHR43806">
    <property type="entry name" value="PEPTIDASE S8"/>
    <property type="match status" value="1"/>
</dbReference>
<dbReference type="Pfam" id="PF13715">
    <property type="entry name" value="CarbopepD_reg_2"/>
    <property type="match status" value="1"/>
</dbReference>
<dbReference type="Pfam" id="PF00082">
    <property type="entry name" value="Peptidase_S8"/>
    <property type="match status" value="1"/>
</dbReference>
<keyword evidence="3 5" id="KW-0378">Hydrolase</keyword>
<dbReference type="SUPFAM" id="SSF49464">
    <property type="entry name" value="Carboxypeptidase regulatory domain-like"/>
    <property type="match status" value="1"/>
</dbReference>
<dbReference type="Gene3D" id="3.40.50.200">
    <property type="entry name" value="Peptidase S8/S53 domain"/>
    <property type="match status" value="1"/>
</dbReference>
<feature type="active site" description="Charge relay system" evidence="5">
    <location>
        <position position="225"/>
    </location>
</feature>
<dbReference type="InterPro" id="IPR013784">
    <property type="entry name" value="Carb-bd-like_fold"/>
</dbReference>
<dbReference type="GO" id="GO:0030246">
    <property type="term" value="F:carbohydrate binding"/>
    <property type="evidence" value="ECO:0007669"/>
    <property type="project" value="InterPro"/>
</dbReference>
<dbReference type="InterPro" id="IPR006652">
    <property type="entry name" value="Kelch_1"/>
</dbReference>
<dbReference type="SUPFAM" id="SSF49899">
    <property type="entry name" value="Concanavalin A-like lectins/glucanases"/>
    <property type="match status" value="1"/>
</dbReference>
<reference evidence="10" key="1">
    <citation type="submission" date="2016-06" db="EMBL/GenBank/DDBJ databases">
        <authorList>
            <person name="Varghese N."/>
            <person name="Submissions Spin"/>
        </authorList>
    </citation>
    <scope>NUCLEOTIDE SEQUENCE [LARGE SCALE GENOMIC DNA]</scope>
    <source>
        <strain evidence="10">DSM 43909</strain>
    </source>
</reference>
<dbReference type="Gene3D" id="2.60.120.200">
    <property type="match status" value="1"/>
</dbReference>
<feature type="compositionally biased region" description="Polar residues" evidence="6">
    <location>
        <begin position="836"/>
        <end position="846"/>
    </location>
</feature>
<dbReference type="InterPro" id="IPR000209">
    <property type="entry name" value="Peptidase_S8/S53_dom"/>
</dbReference>
<dbReference type="InterPro" id="IPR033857">
    <property type="entry name" value="Bacillopeptidase_F"/>
</dbReference>
<dbReference type="InterPro" id="IPR013320">
    <property type="entry name" value="ConA-like_dom_sf"/>
</dbReference>
<dbReference type="SUPFAM" id="SSF52743">
    <property type="entry name" value="Subtilisin-like"/>
    <property type="match status" value="1"/>
</dbReference>
<dbReference type="GO" id="GO:0004252">
    <property type="term" value="F:serine-type endopeptidase activity"/>
    <property type="evidence" value="ECO:0007669"/>
    <property type="project" value="UniProtKB-UniRule"/>
</dbReference>
<proteinExistence type="inferred from homology"/>
<keyword evidence="10" id="KW-1185">Reference proteome</keyword>
<evidence type="ECO:0000256" key="1">
    <source>
        <dbReference type="ARBA" id="ARBA00011073"/>
    </source>
</evidence>
<dbReference type="CDD" id="cd07481">
    <property type="entry name" value="Peptidases_S8_BacillopeptidaseF-like"/>
    <property type="match status" value="1"/>
</dbReference>
<feature type="region of interest" description="Disordered" evidence="6">
    <location>
        <begin position="967"/>
        <end position="989"/>
    </location>
</feature>
<dbReference type="InterPro" id="IPR015500">
    <property type="entry name" value="Peptidase_S8_subtilisin-rel"/>
</dbReference>
<dbReference type="GO" id="GO:0006508">
    <property type="term" value="P:proteolysis"/>
    <property type="evidence" value="ECO:0007669"/>
    <property type="project" value="UniProtKB-KW"/>
</dbReference>
<dbReference type="PANTHER" id="PTHR43806:SF11">
    <property type="entry name" value="CEREVISIN-RELATED"/>
    <property type="match status" value="1"/>
</dbReference>
<dbReference type="Proteomes" id="UP000198242">
    <property type="component" value="Chromosome I"/>
</dbReference>
<evidence type="ECO:0000256" key="3">
    <source>
        <dbReference type="ARBA" id="ARBA00022801"/>
    </source>
</evidence>
<dbReference type="SMART" id="SM00612">
    <property type="entry name" value="Kelch"/>
    <property type="match status" value="5"/>
</dbReference>
<feature type="domain" description="Peptidase S8/S53" evidence="8">
    <location>
        <begin position="167"/>
        <end position="439"/>
    </location>
</feature>
<accession>A0A1C4WSV7</accession>
<dbReference type="PRINTS" id="PR00723">
    <property type="entry name" value="SUBTILISIN"/>
</dbReference>
<dbReference type="InterPro" id="IPR023828">
    <property type="entry name" value="Peptidase_S8_Ser-AS"/>
</dbReference>
<dbReference type="EMBL" id="LT607411">
    <property type="protein sequence ID" value="SCE99337.1"/>
    <property type="molecule type" value="Genomic_DNA"/>
</dbReference>
<dbReference type="Pfam" id="PF01344">
    <property type="entry name" value="Kelch_1"/>
    <property type="match status" value="4"/>
</dbReference>
<feature type="compositionally biased region" description="Polar residues" evidence="6">
    <location>
        <begin position="967"/>
        <end position="976"/>
    </location>
</feature>
<dbReference type="InterPro" id="IPR036852">
    <property type="entry name" value="Peptidase_S8/S53_dom_sf"/>
</dbReference>
<evidence type="ECO:0000256" key="6">
    <source>
        <dbReference type="SAM" id="MobiDB-lite"/>
    </source>
</evidence>
<evidence type="ECO:0000256" key="5">
    <source>
        <dbReference type="PROSITE-ProRule" id="PRU01240"/>
    </source>
</evidence>
<evidence type="ECO:0000256" key="4">
    <source>
        <dbReference type="ARBA" id="ARBA00022825"/>
    </source>
</evidence>
<evidence type="ECO:0000256" key="7">
    <source>
        <dbReference type="SAM" id="SignalP"/>
    </source>
</evidence>
<evidence type="ECO:0000259" key="8">
    <source>
        <dbReference type="Pfam" id="PF00082"/>
    </source>
</evidence>
<sequence>MSLLASAAAVVALSSGAQARDKIKPELRSALQSERTGSYWVRFTERPNLGAAAAQQDWNGRGEAVVKELRRSAARSQGDVIGKLRSSGADFDVFWASNTVYVKKGTLELAQSLAAESEVTSIEADHVYTLPEPTRGEDVAAAAADTVEWGIKAIGADRVWADFGARGAGIVIGSIDSGAQYDHPALVNSYRGKRGDGTFSHDYNWYDPALSCATPSLVPCDNTGHGTHTIGTMTGDGGEGSRIGVAPGAQWIAAKGCTDRTCPESALMASAQWMLAPTDLNGKNPRPELRPQVVNNSWGSPNGPIVEPWFKDVVDAWIAAGMFPMFANGNEGPGCNTAGSPGDYRNTYAAGAFDVNGAIALFSSRGSGEDGDIKPNIAAPGVNVRSAVPGNGYASMNGTSMASPHVAGAIALLWSAAPALLGDIPATRKLLDQTAVDVADTSCGGTAQDNNVWGEGKLDVLAAVTAAPVQNIGTLSGKATDARTGKPLAGVKVHVDGPLERDLVTGIDGGYSVRLLAGDYKITASMFGYVDVNRDVTIKADATVPADFVLETAPQGKVHGVIRDGSGQGWPLYAKISVAGLAAGPWFTDPQTGAYEIVLPEGTTYPLDVQAVYPGYQKLSVPVAFGGDAAKDFTLQIDANRCKAPGYQVNGLSENFDGTETPAGWTVESKTDGGMWVFDDPTPLGNRTPGGEGNFASVNSELSGYQKTQDTYLITPAIDLSATTEPVIRLKTEYFAPSWVRSTATIELSTDGGQNWAAAWSRAKGTVKDTLTVPIPQAAGKTDVRVRFHYTGSFDMWWEIDDVLVGEPTCAPVPGGLVVGQVTDRNTGAGLGATEVASTEARSQAGRSRATPEDTATGDGFYWAFLPRTAELTATHQKFTAQSKTVQITPGAITKADFSLAAGLAELSTAKLTAGQDLGTTGTATVTVTNKGTAPLRPRSGTVSGGARALAATGQPPVEVRANVTPSALTPSTEQAPRTDADATATGQEGDWSVLAPYPVGIMDPTVGTHEGRIYAVGGFDGAKTVATGYSYDPINERWDSIPQMQVARQRASGAFIDGKFYVAGGWDASVKVVGITEVYDPAKRQWSVAASPTKPLAAAGTVVLDGKLYLIGGCGSGNGTLAGDCGRTDVQIYDPATDTWRTAAPYPANVGWASCGAINGKIYCAGGMNSTAAGPVASAYSYDPVYDHWTPIADLPVGAWASAYSAGAGKLLVSGGIRGGITNGLVTNQGYAYDPASNAWTALPNTKYPLYRAGTTCGFTIIGGAASGWPGMARSQVLPGYEGCGTGEGSWLSAKVPSGTLAPGEKATISITFDTAKLEQPGKRQGQVVVMGDSPYASAGVDVALDVTPPPGWAKVEVSVVAQACDGTKTALPSAYLEIGSMARKSDANGRAVVWLPVQGKPDVRIIASKDGLASAVTTVQVKQGAATAELVLKPAGGCSAR</sequence>
<dbReference type="InterPro" id="IPR011043">
    <property type="entry name" value="Gal_Oxase/kelch_b-propeller"/>
</dbReference>